<keyword evidence="6 8" id="KW-0472">Membrane</keyword>
<evidence type="ECO:0000256" key="1">
    <source>
        <dbReference type="ARBA" id="ARBA00004651"/>
    </source>
</evidence>
<dbReference type="Proteomes" id="UP001176517">
    <property type="component" value="Unassembled WGS sequence"/>
</dbReference>
<feature type="region of interest" description="Disordered" evidence="7">
    <location>
        <begin position="468"/>
        <end position="511"/>
    </location>
</feature>
<evidence type="ECO:0000313" key="11">
    <source>
        <dbReference type="Proteomes" id="UP001176517"/>
    </source>
</evidence>
<feature type="compositionally biased region" description="Polar residues" evidence="7">
    <location>
        <begin position="482"/>
        <end position="504"/>
    </location>
</feature>
<dbReference type="PANTHER" id="PTHR43302">
    <property type="entry name" value="TRANSPORTER ARSB-RELATED"/>
    <property type="match status" value="1"/>
</dbReference>
<evidence type="ECO:0000256" key="3">
    <source>
        <dbReference type="ARBA" id="ARBA00022475"/>
    </source>
</evidence>
<comment type="caution">
    <text evidence="10">The sequence shown here is derived from an EMBL/GenBank/DDBJ whole genome shotgun (WGS) entry which is preliminary data.</text>
</comment>
<organism evidence="10 11">
    <name type="scientific">Tilletia horrida</name>
    <dbReference type="NCBI Taxonomy" id="155126"/>
    <lineage>
        <taxon>Eukaryota</taxon>
        <taxon>Fungi</taxon>
        <taxon>Dikarya</taxon>
        <taxon>Basidiomycota</taxon>
        <taxon>Ustilaginomycotina</taxon>
        <taxon>Exobasidiomycetes</taxon>
        <taxon>Tilletiales</taxon>
        <taxon>Tilletiaceae</taxon>
        <taxon>Tilletia</taxon>
    </lineage>
</organism>
<keyword evidence="2" id="KW-0813">Transport</keyword>
<dbReference type="EMBL" id="JAPDMZ010000039">
    <property type="protein sequence ID" value="KAK0554280.1"/>
    <property type="molecule type" value="Genomic_DNA"/>
</dbReference>
<feature type="transmembrane region" description="Helical" evidence="8">
    <location>
        <begin position="655"/>
        <end position="686"/>
    </location>
</feature>
<dbReference type="GO" id="GO:0055085">
    <property type="term" value="P:transmembrane transport"/>
    <property type="evidence" value="ECO:0007669"/>
    <property type="project" value="InterPro"/>
</dbReference>
<feature type="transmembrane region" description="Helical" evidence="8">
    <location>
        <begin position="619"/>
        <end position="643"/>
    </location>
</feature>
<proteinExistence type="predicted"/>
<feature type="compositionally biased region" description="Polar residues" evidence="7">
    <location>
        <begin position="81"/>
        <end position="90"/>
    </location>
</feature>
<feature type="transmembrane region" description="Helical" evidence="8">
    <location>
        <begin position="35"/>
        <end position="54"/>
    </location>
</feature>
<feature type="region of interest" description="Disordered" evidence="7">
    <location>
        <begin position="347"/>
        <end position="380"/>
    </location>
</feature>
<evidence type="ECO:0000259" key="9">
    <source>
        <dbReference type="Pfam" id="PF03600"/>
    </source>
</evidence>
<name>A0AAN6GU59_9BASI</name>
<evidence type="ECO:0000256" key="2">
    <source>
        <dbReference type="ARBA" id="ARBA00022448"/>
    </source>
</evidence>
<reference evidence="10" key="1">
    <citation type="journal article" date="2023" name="PhytoFront">
        <title>Draft Genome Resources of Seven Strains of Tilletia horrida, Causal Agent of Kernel Smut of Rice.</title>
        <authorList>
            <person name="Khanal S."/>
            <person name="Antony Babu S."/>
            <person name="Zhou X.G."/>
        </authorList>
    </citation>
    <scope>NUCLEOTIDE SEQUENCE</scope>
    <source>
        <strain evidence="10">TX6</strain>
    </source>
</reference>
<keyword evidence="5 8" id="KW-1133">Transmembrane helix</keyword>
<feature type="transmembrane region" description="Helical" evidence="8">
    <location>
        <begin position="115"/>
        <end position="136"/>
    </location>
</feature>
<protein>
    <recommendedName>
        <fullName evidence="9">Citrate transporter-like domain-containing protein</fullName>
    </recommendedName>
</protein>
<feature type="transmembrane region" description="Helical" evidence="8">
    <location>
        <begin position="251"/>
        <end position="270"/>
    </location>
</feature>
<dbReference type="AlphaFoldDB" id="A0AAN6GU59"/>
<feature type="transmembrane region" description="Helical" evidence="8">
    <location>
        <begin position="411"/>
        <end position="430"/>
    </location>
</feature>
<evidence type="ECO:0000256" key="7">
    <source>
        <dbReference type="SAM" id="MobiDB-lite"/>
    </source>
</evidence>
<dbReference type="GO" id="GO:0005886">
    <property type="term" value="C:plasma membrane"/>
    <property type="evidence" value="ECO:0007669"/>
    <property type="project" value="UniProtKB-SubCell"/>
</dbReference>
<dbReference type="InterPro" id="IPR004680">
    <property type="entry name" value="Cit_transptr-like_dom"/>
</dbReference>
<feature type="transmembrane region" description="Helical" evidence="8">
    <location>
        <begin position="749"/>
        <end position="770"/>
    </location>
</feature>
<dbReference type="Pfam" id="PF03600">
    <property type="entry name" value="CitMHS"/>
    <property type="match status" value="1"/>
</dbReference>
<feature type="transmembrane region" description="Helical" evidence="8">
    <location>
        <begin position="436"/>
        <end position="459"/>
    </location>
</feature>
<feature type="transmembrane region" description="Helical" evidence="8">
    <location>
        <begin position="192"/>
        <end position="209"/>
    </location>
</feature>
<keyword evidence="11" id="KW-1185">Reference proteome</keyword>
<evidence type="ECO:0000256" key="4">
    <source>
        <dbReference type="ARBA" id="ARBA00022692"/>
    </source>
</evidence>
<keyword evidence="4 8" id="KW-0812">Transmembrane</keyword>
<evidence type="ECO:0000313" key="10">
    <source>
        <dbReference type="EMBL" id="KAK0554280.1"/>
    </source>
</evidence>
<comment type="subcellular location">
    <subcellularLocation>
        <location evidence="1">Cell membrane</location>
        <topology evidence="1">Multi-pass membrane protein</topology>
    </subcellularLocation>
</comment>
<feature type="region of interest" description="Disordered" evidence="7">
    <location>
        <begin position="76"/>
        <end position="104"/>
    </location>
</feature>
<dbReference type="PANTHER" id="PTHR43302:SF5">
    <property type="entry name" value="TRANSPORTER ARSB-RELATED"/>
    <property type="match status" value="1"/>
</dbReference>
<feature type="transmembrane region" description="Helical" evidence="8">
    <location>
        <begin position="215"/>
        <end position="239"/>
    </location>
</feature>
<feature type="compositionally biased region" description="Polar residues" evidence="7">
    <location>
        <begin position="548"/>
        <end position="570"/>
    </location>
</feature>
<accession>A0AAN6GU59</accession>
<feature type="domain" description="Citrate transporter-like" evidence="9">
    <location>
        <begin position="125"/>
        <end position="444"/>
    </location>
</feature>
<evidence type="ECO:0000256" key="6">
    <source>
        <dbReference type="ARBA" id="ARBA00023136"/>
    </source>
</evidence>
<feature type="transmembrane region" description="Helical" evidence="8">
    <location>
        <begin position="276"/>
        <end position="296"/>
    </location>
</feature>
<keyword evidence="3" id="KW-1003">Cell membrane</keyword>
<evidence type="ECO:0000256" key="8">
    <source>
        <dbReference type="SAM" id="Phobius"/>
    </source>
</evidence>
<gene>
    <name evidence="10" type="ORF">OC846_002163</name>
</gene>
<sequence>MWKLPGQTSLTLGRLRREAEAAASSPPSRTSLDGHGIFTIIVFALVSLIVLFPLRIPIPHFIARLVWKPAPSAPAEHSPSVIPNTPTPSTTSQAALLSAPPPPTAQSPKAERHYITLNHVNAPIIGVIVLLATRSIDGKQVKDGIVGAAGVEPYDVLLFFISLAYIAISLDATGLLRFLAFTVCIKAGSQGRVLYLLLYLFFWTAGVLVGNDPVILSGTAFLVYLTRVAGIVPPSAWIWAQFVAANVSSAVLVSSNPTNLVIASAFGISFPTYTAYMVLPSFGSALAALLTLLVFFRDRTIIKSEPSNPLTTSKEPKTGEGAIAKLASAIPSTIRPAFLQRRLSSKVSLSNPPPVSQPQPDHVSVEQQQQQQKEEEEEDFVPHTQTISYIPSHIVRPEVDPRAALVDKTGAIFVSFVMAATLGILIATSVTGHVKVYQIALPGAAVCLIRDASVDWLAWRKARLEEGKRKTGANDEAPNTVAEGSQGQTAVDAQGNGHLSTEGSGTPAEMSNGDIELTKIQKQDAQAFPVNGESSETSEPTVPAGETVSRTVPIESNASSAPDQPGTDTTPKGVHQQKRPEGDHLRPASLWSSFSNFSSRFSEIFPTVSIVLSRLPFPLLPFAFGMFILVQGLDHVGFIWILADGVGKVCAHGPAATAFFISLLGIILCNVAGTNIGATIILTEAIQSPSFTQHLPVQSAAIITKTALYSVALGSNIGALGGTFAASLAGLLWREGLRQGGIKVTTGQFALWCAVVIIPATAAGVGILLAEVTHFTVGDS</sequence>
<feature type="transmembrane region" description="Helical" evidence="8">
    <location>
        <begin position="156"/>
        <end position="180"/>
    </location>
</feature>
<feature type="region of interest" description="Disordered" evidence="7">
    <location>
        <begin position="528"/>
        <end position="586"/>
    </location>
</feature>
<feature type="transmembrane region" description="Helical" evidence="8">
    <location>
        <begin position="707"/>
        <end position="729"/>
    </location>
</feature>
<evidence type="ECO:0000256" key="5">
    <source>
        <dbReference type="ARBA" id="ARBA00022989"/>
    </source>
</evidence>